<sequence length="259" mass="29058">MSDKKIDKVGSTMEQTKAWEIKRISSQESLSRQIARQLEALITQERIAVGDKLPTESQLCDMFGVSRTAVREAIAHLKSMGLVETRRGIGTRVLRSAPDHHFPARRISATTVEDILHVLEMRITLDSQAAALAAKRHTPADVAALESAHERFLAACKTDSQARHEDYVFHRAVVEATHNPFFVSLYDQLHEGAIPRTKLLSVELDPEAVSYYLERVAREHAEVLQAIVSGEAEAARNAMHRHLQRAYDNYAAYQDHSQA</sequence>
<name>A0ABZ3CNU9_9GAMM</name>
<dbReference type="Proteomes" id="UP001453229">
    <property type="component" value="Chromosome"/>
</dbReference>
<keyword evidence="6" id="KW-1185">Reference proteome</keyword>
<dbReference type="InterPro" id="IPR036390">
    <property type="entry name" value="WH_DNA-bd_sf"/>
</dbReference>
<evidence type="ECO:0000256" key="3">
    <source>
        <dbReference type="ARBA" id="ARBA00023163"/>
    </source>
</evidence>
<dbReference type="SUPFAM" id="SSF48008">
    <property type="entry name" value="GntR ligand-binding domain-like"/>
    <property type="match status" value="1"/>
</dbReference>
<dbReference type="InterPro" id="IPR011711">
    <property type="entry name" value="GntR_C"/>
</dbReference>
<dbReference type="CDD" id="cd07377">
    <property type="entry name" value="WHTH_GntR"/>
    <property type="match status" value="1"/>
</dbReference>
<dbReference type="PRINTS" id="PR00035">
    <property type="entry name" value="HTHGNTR"/>
</dbReference>
<dbReference type="EMBL" id="CP151919">
    <property type="protein sequence ID" value="XAD52849.1"/>
    <property type="molecule type" value="Genomic_DNA"/>
</dbReference>
<keyword evidence="3" id="KW-0804">Transcription</keyword>
<dbReference type="InterPro" id="IPR000524">
    <property type="entry name" value="Tscrpt_reg_HTH_GntR"/>
</dbReference>
<reference evidence="5 6" key="1">
    <citation type="submission" date="2024-04" db="EMBL/GenBank/DDBJ databases">
        <title>Salinicola lusitanus LLJ914,a marine bacterium isolated from the Okinawa Trough.</title>
        <authorList>
            <person name="Li J."/>
        </authorList>
    </citation>
    <scope>NUCLEOTIDE SEQUENCE [LARGE SCALE GENOMIC DNA]</scope>
    <source>
        <strain evidence="5 6">LLJ914</strain>
    </source>
</reference>
<keyword evidence="2" id="KW-0238">DNA-binding</keyword>
<dbReference type="PROSITE" id="PS50949">
    <property type="entry name" value="HTH_GNTR"/>
    <property type="match status" value="1"/>
</dbReference>
<evidence type="ECO:0000256" key="2">
    <source>
        <dbReference type="ARBA" id="ARBA00023125"/>
    </source>
</evidence>
<dbReference type="InterPro" id="IPR036388">
    <property type="entry name" value="WH-like_DNA-bd_sf"/>
</dbReference>
<feature type="domain" description="HTH gntR-type" evidence="4">
    <location>
        <begin position="28"/>
        <end position="96"/>
    </location>
</feature>
<dbReference type="PANTHER" id="PTHR43537">
    <property type="entry name" value="TRANSCRIPTIONAL REGULATOR, GNTR FAMILY"/>
    <property type="match status" value="1"/>
</dbReference>
<evidence type="ECO:0000313" key="5">
    <source>
        <dbReference type="EMBL" id="XAD52849.1"/>
    </source>
</evidence>
<gene>
    <name evidence="5" type="ORF">AAGT95_13470</name>
</gene>
<keyword evidence="1" id="KW-0805">Transcription regulation</keyword>
<organism evidence="5 6">
    <name type="scientific">Salinicola lusitanus</name>
    <dbReference type="NCBI Taxonomy" id="1949085"/>
    <lineage>
        <taxon>Bacteria</taxon>
        <taxon>Pseudomonadati</taxon>
        <taxon>Pseudomonadota</taxon>
        <taxon>Gammaproteobacteria</taxon>
        <taxon>Oceanospirillales</taxon>
        <taxon>Halomonadaceae</taxon>
        <taxon>Salinicola</taxon>
    </lineage>
</organism>
<dbReference type="Gene3D" id="1.10.10.10">
    <property type="entry name" value="Winged helix-like DNA-binding domain superfamily/Winged helix DNA-binding domain"/>
    <property type="match status" value="1"/>
</dbReference>
<dbReference type="SUPFAM" id="SSF46785">
    <property type="entry name" value="Winged helix' DNA-binding domain"/>
    <property type="match status" value="1"/>
</dbReference>
<protein>
    <submittedName>
        <fullName evidence="5">FadR/GntR family transcriptional regulator</fullName>
    </submittedName>
</protein>
<dbReference type="RefSeq" id="WP_342594111.1">
    <property type="nucleotide sequence ID" value="NZ_CP151919.1"/>
</dbReference>
<evidence type="ECO:0000256" key="1">
    <source>
        <dbReference type="ARBA" id="ARBA00023015"/>
    </source>
</evidence>
<proteinExistence type="predicted"/>
<evidence type="ECO:0000259" key="4">
    <source>
        <dbReference type="PROSITE" id="PS50949"/>
    </source>
</evidence>
<dbReference type="SMART" id="SM00895">
    <property type="entry name" value="FCD"/>
    <property type="match status" value="1"/>
</dbReference>
<dbReference type="InterPro" id="IPR008920">
    <property type="entry name" value="TF_FadR/GntR_C"/>
</dbReference>
<dbReference type="PANTHER" id="PTHR43537:SF24">
    <property type="entry name" value="GLUCONATE OPERON TRANSCRIPTIONAL REPRESSOR"/>
    <property type="match status" value="1"/>
</dbReference>
<dbReference type="SMART" id="SM00345">
    <property type="entry name" value="HTH_GNTR"/>
    <property type="match status" value="1"/>
</dbReference>
<dbReference type="Pfam" id="PF07729">
    <property type="entry name" value="FCD"/>
    <property type="match status" value="1"/>
</dbReference>
<dbReference type="Pfam" id="PF00392">
    <property type="entry name" value="GntR"/>
    <property type="match status" value="1"/>
</dbReference>
<dbReference type="Gene3D" id="1.20.120.530">
    <property type="entry name" value="GntR ligand-binding domain-like"/>
    <property type="match status" value="1"/>
</dbReference>
<accession>A0ABZ3CNU9</accession>
<evidence type="ECO:0000313" key="6">
    <source>
        <dbReference type="Proteomes" id="UP001453229"/>
    </source>
</evidence>